<keyword evidence="2" id="KW-1185">Reference proteome</keyword>
<protein>
    <submittedName>
        <fullName evidence="1">Uncharacterized protein</fullName>
    </submittedName>
</protein>
<comment type="caution">
    <text evidence="1">The sequence shown here is derived from an EMBL/GenBank/DDBJ whole genome shotgun (WGS) entry which is preliminary data.</text>
</comment>
<dbReference type="RefSeq" id="WP_208251824.1">
    <property type="nucleotide sequence ID" value="NZ_JAGEPF010000040.1"/>
</dbReference>
<reference evidence="1 2" key="1">
    <citation type="submission" date="2021-03" db="EMBL/GenBank/DDBJ databases">
        <title>Actinomadura violae sp. nov., isolated from lichen in Thailand.</title>
        <authorList>
            <person name="Kanchanasin P."/>
            <person name="Saeng-In P."/>
            <person name="Phongsopitanun W."/>
            <person name="Yuki M."/>
            <person name="Kudo T."/>
            <person name="Ohkuma M."/>
            <person name="Tanasupawat S."/>
        </authorList>
    </citation>
    <scope>NUCLEOTIDE SEQUENCE [LARGE SCALE GENOMIC DNA]</scope>
    <source>
        <strain evidence="1 2">LCR2-06</strain>
    </source>
</reference>
<proteinExistence type="predicted"/>
<dbReference type="EMBL" id="JAGEPF010000040">
    <property type="protein sequence ID" value="MBO2464961.1"/>
    <property type="molecule type" value="Genomic_DNA"/>
</dbReference>
<sequence>MTTVPPSPDAIGLLAAQQAIIPELGELRWTLRPGIAIANLNELGSTRVVPGTSPGTQTLLVVPPPATLPWIERLHSAGWRRTSRIGSGPWWQLSAYLRSGGATLQVTGAVYETPDGTRFTDANASIPYFAPPPPHGRGAAALRAYEQWLHACATDAW</sequence>
<evidence type="ECO:0000313" key="1">
    <source>
        <dbReference type="EMBL" id="MBO2464961.1"/>
    </source>
</evidence>
<evidence type="ECO:0000313" key="2">
    <source>
        <dbReference type="Proteomes" id="UP000680206"/>
    </source>
</evidence>
<gene>
    <name evidence="1" type="ORF">J4709_46090</name>
</gene>
<dbReference type="Proteomes" id="UP000680206">
    <property type="component" value="Unassembled WGS sequence"/>
</dbReference>
<accession>A0ABS3S7U9</accession>
<organism evidence="1 2">
    <name type="scientific">Actinomadura violacea</name>
    <dbReference type="NCBI Taxonomy" id="2819934"/>
    <lineage>
        <taxon>Bacteria</taxon>
        <taxon>Bacillati</taxon>
        <taxon>Actinomycetota</taxon>
        <taxon>Actinomycetes</taxon>
        <taxon>Streptosporangiales</taxon>
        <taxon>Thermomonosporaceae</taxon>
        <taxon>Actinomadura</taxon>
    </lineage>
</organism>
<name>A0ABS3S7U9_9ACTN</name>